<dbReference type="InterPro" id="IPR013132">
    <property type="entry name" value="PseI/NeuA/B-like_N"/>
</dbReference>
<dbReference type="SUPFAM" id="SSF51569">
    <property type="entry name" value="Aldolase"/>
    <property type="match status" value="1"/>
</dbReference>
<dbReference type="SUPFAM" id="SSF51269">
    <property type="entry name" value="AFP III-like domain"/>
    <property type="match status" value="1"/>
</dbReference>
<name>F4QLE8_9CAUL</name>
<evidence type="ECO:0000259" key="1">
    <source>
        <dbReference type="PROSITE" id="PS50844"/>
    </source>
</evidence>
<dbReference type="EMBL" id="GL883077">
    <property type="protein sequence ID" value="EGF92293.1"/>
    <property type="molecule type" value="Genomic_DNA"/>
</dbReference>
<feature type="domain" description="AFP-like" evidence="1">
    <location>
        <begin position="294"/>
        <end position="350"/>
    </location>
</feature>
<reference evidence="3" key="1">
    <citation type="submission" date="2011-03" db="EMBL/GenBank/DDBJ databases">
        <title>Draft genome sequence of Brevundimonas diminuta.</title>
        <authorList>
            <person name="Brown P.J.B."/>
            <person name="Buechlein A."/>
            <person name="Hemmerich C."/>
            <person name="Brun Y.V."/>
        </authorList>
    </citation>
    <scope>NUCLEOTIDE SEQUENCE [LARGE SCALE GENOMIC DNA]</scope>
    <source>
        <strain evidence="3">C19</strain>
    </source>
</reference>
<dbReference type="Pfam" id="PF03102">
    <property type="entry name" value="NeuB"/>
    <property type="match status" value="1"/>
</dbReference>
<dbReference type="InterPro" id="IPR020030">
    <property type="entry name" value="Pseudaminic_synth_PseI"/>
</dbReference>
<evidence type="ECO:0000313" key="3">
    <source>
        <dbReference type="Proteomes" id="UP000006512"/>
    </source>
</evidence>
<dbReference type="AlphaFoldDB" id="F4QLE8"/>
<dbReference type="CDD" id="cd11615">
    <property type="entry name" value="SAF_NeuB_like"/>
    <property type="match status" value="1"/>
</dbReference>
<dbReference type="InterPro" id="IPR051690">
    <property type="entry name" value="PseI-like"/>
</dbReference>
<dbReference type="Gene3D" id="3.20.20.70">
    <property type="entry name" value="Aldolase class I"/>
    <property type="match status" value="1"/>
</dbReference>
<dbReference type="STRING" id="715226.ABI_07270"/>
<organism evidence="2 3">
    <name type="scientific">Asticcacaulis biprosthecium C19</name>
    <dbReference type="NCBI Taxonomy" id="715226"/>
    <lineage>
        <taxon>Bacteria</taxon>
        <taxon>Pseudomonadati</taxon>
        <taxon>Pseudomonadota</taxon>
        <taxon>Alphaproteobacteria</taxon>
        <taxon>Caulobacterales</taxon>
        <taxon>Caulobacteraceae</taxon>
        <taxon>Asticcacaulis</taxon>
    </lineage>
</organism>
<dbReference type="EC" id="2.5.1.-" evidence="2"/>
<gene>
    <name evidence="2" type="primary">pseI</name>
    <name evidence="2" type="ORF">ABI_07270</name>
</gene>
<dbReference type="SMART" id="SM00858">
    <property type="entry name" value="SAF"/>
    <property type="match status" value="1"/>
</dbReference>
<protein>
    <submittedName>
        <fullName evidence="2">Pseudaminic acid synthase</fullName>
        <ecNumber evidence="2">2.5.1.-</ecNumber>
    </submittedName>
</protein>
<dbReference type="InterPro" id="IPR057736">
    <property type="entry name" value="SAF_PseI/NeuA/NeuB"/>
</dbReference>
<dbReference type="HOGENOM" id="CLU_040465_0_1_5"/>
<dbReference type="GO" id="GO:0047444">
    <property type="term" value="F:N-acylneuraminate-9-phosphate synthase activity"/>
    <property type="evidence" value="ECO:0007669"/>
    <property type="project" value="TreeGrafter"/>
</dbReference>
<dbReference type="Proteomes" id="UP000006512">
    <property type="component" value="Unassembled WGS sequence"/>
</dbReference>
<dbReference type="Pfam" id="PF08666">
    <property type="entry name" value="SAF"/>
    <property type="match status" value="1"/>
</dbReference>
<proteinExistence type="predicted"/>
<dbReference type="eggNOG" id="COG2089">
    <property type="taxonomic scope" value="Bacteria"/>
</dbReference>
<dbReference type="GO" id="GO:0016051">
    <property type="term" value="P:carbohydrate biosynthetic process"/>
    <property type="evidence" value="ECO:0007669"/>
    <property type="project" value="InterPro"/>
</dbReference>
<evidence type="ECO:0000313" key="2">
    <source>
        <dbReference type="EMBL" id="EGF92293.1"/>
    </source>
</evidence>
<dbReference type="Gene3D" id="3.90.1210.10">
    <property type="entry name" value="Antifreeze-like/N-acetylneuraminic acid synthase C-terminal domain"/>
    <property type="match status" value="1"/>
</dbReference>
<dbReference type="InterPro" id="IPR006190">
    <property type="entry name" value="SAF_AFP_Neu5Ac"/>
</dbReference>
<dbReference type="PANTHER" id="PTHR42966">
    <property type="entry name" value="N-ACETYLNEURAMINATE SYNTHASE"/>
    <property type="match status" value="1"/>
</dbReference>
<keyword evidence="3" id="KW-1185">Reference proteome</keyword>
<dbReference type="RefSeq" id="WP_006271468.1">
    <property type="nucleotide sequence ID" value="NZ_GL883077.1"/>
</dbReference>
<sequence length="350" mass="37943">MSAHEVTIAGRKIGREHEPYIICELSGNHNGSLDRALLLIDAAAETGCDAIKIQTYTADTITMKCDRPEFFLHGGLWDGYSLYDLYQEAHTPWDWHPALFERAAKRGVTLFSSPFDDTAVDLLDDLKAPAFKIASFELVDLPLIAYAAAKGKPLIMSTGMANHAEIEAAVKTAREHGTGEIVLLHCVSEYPSRIEDANVRTVPDLADKFGCVSGLSDHTFGTAASVASVALGGSVIEKHFTLARADGGPDSGFSLEPSEFTALVKDCKDAWRAVGRVHYDTLGSERASKSVRRSLYVTADVRKGEAFTKDNVRSIRPGLGLPPGRLWDVLGKPAARDLERGEPLSDDMVG</sequence>
<dbReference type="InterPro" id="IPR013974">
    <property type="entry name" value="SAF"/>
</dbReference>
<dbReference type="PANTHER" id="PTHR42966:SF2">
    <property type="entry name" value="PSEUDAMINIC ACID SYNTHASE"/>
    <property type="match status" value="1"/>
</dbReference>
<accession>F4QLE8</accession>
<keyword evidence="2" id="KW-0808">Transferase</keyword>
<dbReference type="PROSITE" id="PS50844">
    <property type="entry name" value="AFP_LIKE"/>
    <property type="match status" value="1"/>
</dbReference>
<dbReference type="InterPro" id="IPR013785">
    <property type="entry name" value="Aldolase_TIM"/>
</dbReference>
<dbReference type="NCBIfam" id="TIGR03586">
    <property type="entry name" value="PseI"/>
    <property type="match status" value="1"/>
</dbReference>
<dbReference type="OrthoDB" id="9781701at2"/>
<dbReference type="InterPro" id="IPR036732">
    <property type="entry name" value="AFP_Neu5c_C_sf"/>
</dbReference>